<evidence type="ECO:0000256" key="3">
    <source>
        <dbReference type="ARBA" id="ARBA00022448"/>
    </source>
</evidence>
<evidence type="ECO:0000256" key="5">
    <source>
        <dbReference type="ARBA" id="ARBA00022989"/>
    </source>
</evidence>
<evidence type="ECO:0000256" key="6">
    <source>
        <dbReference type="ARBA" id="ARBA00023065"/>
    </source>
</evidence>
<evidence type="ECO:0000313" key="11">
    <source>
        <dbReference type="Proteomes" id="UP000276864"/>
    </source>
</evidence>
<comment type="subcellular location">
    <subcellularLocation>
        <location evidence="1 8">Membrane</location>
        <topology evidence="1 8">Multi-pass membrane protein</topology>
    </subcellularLocation>
</comment>
<dbReference type="Proteomes" id="UP000276864">
    <property type="component" value="Unassembled WGS sequence"/>
</dbReference>
<evidence type="ECO:0000256" key="9">
    <source>
        <dbReference type="SAM" id="MobiDB-lite"/>
    </source>
</evidence>
<reference evidence="10 11" key="1">
    <citation type="journal article" date="2018" name="BMC Genomics">
        <title>Genomic evidence for intraspecific hybridization in a clonal and extremely halotolerant yeast.</title>
        <authorList>
            <person name="Gostincar C."/>
            <person name="Stajich J.E."/>
            <person name="Zupancic J."/>
            <person name="Zalar P."/>
            <person name="Gunde-Cimerman N."/>
        </authorList>
    </citation>
    <scope>NUCLEOTIDE SEQUENCE [LARGE SCALE GENOMIC DNA]</scope>
    <source>
        <strain evidence="10 11">EXF-6651</strain>
    </source>
</reference>
<feature type="transmembrane region" description="Helical" evidence="8">
    <location>
        <begin position="122"/>
        <end position="146"/>
    </location>
</feature>
<keyword evidence="5 8" id="KW-1133">Transmembrane helix</keyword>
<organism evidence="10 11">
    <name type="scientific">Hortaea werneckii</name>
    <name type="common">Black yeast</name>
    <name type="synonym">Cladosporium werneckii</name>
    <dbReference type="NCBI Taxonomy" id="91943"/>
    <lineage>
        <taxon>Eukaryota</taxon>
        <taxon>Fungi</taxon>
        <taxon>Dikarya</taxon>
        <taxon>Ascomycota</taxon>
        <taxon>Pezizomycotina</taxon>
        <taxon>Dothideomycetes</taxon>
        <taxon>Dothideomycetidae</taxon>
        <taxon>Mycosphaerellales</taxon>
        <taxon>Teratosphaeriaceae</taxon>
        <taxon>Hortaea</taxon>
    </lineage>
</organism>
<evidence type="ECO:0000313" key="10">
    <source>
        <dbReference type="EMBL" id="RMY39575.1"/>
    </source>
</evidence>
<keyword evidence="6 8" id="KW-0406">Ion transport</keyword>
<feature type="transmembrane region" description="Helical" evidence="8">
    <location>
        <begin position="375"/>
        <end position="393"/>
    </location>
</feature>
<keyword evidence="7 8" id="KW-0472">Membrane</keyword>
<keyword evidence="4 8" id="KW-0812">Transmembrane</keyword>
<dbReference type="PANTHER" id="PTHR11040:SF32">
    <property type="entry name" value="ZINC-REGULATED TRANSPORTER 1"/>
    <property type="match status" value="1"/>
</dbReference>
<sequence>MSISQDAASSGNQYLQDPTSVNLDTADPRDIICYLNKGENEYNGQLGARVSAIFVVLVVSTTLTFFPVIATRAPRIKIPLYVYLFARYFGSGVIIATAFIHLLQPSYEEIGSNTCVGMTGGWAGYAWPPAIAMASAMFVFLLDFAAERYVEKKYGFMHGSTGGERAGGIKNASVDAGMLSYQMAHRPSGLADHHQSHQFLHSADQDGTAPETKKHDDIETASITTEKEQAAETSFKQQIAAFLILEFGVIFHSVIIGLTLGTAGDEFATLYPVIVFHQTFEGLGIGARLSAIGFPKRLRWMPWMLCTIYGLTTPIAIAIGLGVRHTYNPASNTANIVSGVLDAVSAGILLFTGFVELLARDFLFNPDRTHDDRQLTFMIISVLLGAGLMALLGKNNGSCDKSVVILLLTSLFQANGHRLRNALGDGAVTVWSASPIPTLLLISSLCEAFGRLRYAFSVLF</sequence>
<dbReference type="InterPro" id="IPR004698">
    <property type="entry name" value="Zn/Fe_permease_fun/pln"/>
</dbReference>
<feature type="transmembrane region" description="Helical" evidence="8">
    <location>
        <begin position="303"/>
        <end position="323"/>
    </location>
</feature>
<gene>
    <name evidence="10" type="ORF">D0866_01840</name>
</gene>
<feature type="transmembrane region" description="Helical" evidence="8">
    <location>
        <begin position="343"/>
        <end position="363"/>
    </location>
</feature>
<dbReference type="PANTHER" id="PTHR11040">
    <property type="entry name" value="ZINC/IRON TRANSPORTER"/>
    <property type="match status" value="1"/>
</dbReference>
<evidence type="ECO:0000256" key="8">
    <source>
        <dbReference type="RuleBase" id="RU362088"/>
    </source>
</evidence>
<comment type="similarity">
    <text evidence="2 8">Belongs to the ZIP transporter (TC 2.A.5) family.</text>
</comment>
<dbReference type="GO" id="GO:0005886">
    <property type="term" value="C:plasma membrane"/>
    <property type="evidence" value="ECO:0007669"/>
    <property type="project" value="TreeGrafter"/>
</dbReference>
<proteinExistence type="inferred from homology"/>
<evidence type="ECO:0000256" key="7">
    <source>
        <dbReference type="ARBA" id="ARBA00023136"/>
    </source>
</evidence>
<feature type="transmembrane region" description="Helical" evidence="8">
    <location>
        <begin position="80"/>
        <end position="102"/>
    </location>
</feature>
<dbReference type="AlphaFoldDB" id="A0A3M7BIF7"/>
<protein>
    <submittedName>
        <fullName evidence="10">Uncharacterized protein</fullName>
    </submittedName>
</protein>
<dbReference type="GO" id="GO:0000006">
    <property type="term" value="F:high-affinity zinc transmembrane transporter activity"/>
    <property type="evidence" value="ECO:0007669"/>
    <property type="project" value="TreeGrafter"/>
</dbReference>
<dbReference type="Pfam" id="PF02535">
    <property type="entry name" value="Zip"/>
    <property type="match status" value="1"/>
</dbReference>
<evidence type="ECO:0000256" key="1">
    <source>
        <dbReference type="ARBA" id="ARBA00004141"/>
    </source>
</evidence>
<evidence type="ECO:0000256" key="2">
    <source>
        <dbReference type="ARBA" id="ARBA00006939"/>
    </source>
</evidence>
<dbReference type="VEuPathDB" id="FungiDB:BTJ68_04551"/>
<name>A0A3M7BIF7_HORWE</name>
<feature type="transmembrane region" description="Helical" evidence="8">
    <location>
        <begin position="46"/>
        <end position="68"/>
    </location>
</feature>
<comment type="caution">
    <text evidence="10">The sequence shown here is derived from an EMBL/GenBank/DDBJ whole genome shotgun (WGS) entry which is preliminary data.</text>
</comment>
<accession>A0A3M7BIF7</accession>
<keyword evidence="3 8" id="KW-0813">Transport</keyword>
<dbReference type="NCBIfam" id="TIGR00820">
    <property type="entry name" value="zip"/>
    <property type="match status" value="1"/>
</dbReference>
<comment type="caution">
    <text evidence="8">Lacks conserved residue(s) required for the propagation of feature annotation.</text>
</comment>
<dbReference type="InterPro" id="IPR003689">
    <property type="entry name" value="ZIP"/>
</dbReference>
<evidence type="ECO:0000256" key="4">
    <source>
        <dbReference type="ARBA" id="ARBA00022692"/>
    </source>
</evidence>
<feature type="transmembrane region" description="Helical" evidence="8">
    <location>
        <begin position="239"/>
        <end position="263"/>
    </location>
</feature>
<dbReference type="EMBL" id="QWIM01000112">
    <property type="protein sequence ID" value="RMY39575.1"/>
    <property type="molecule type" value="Genomic_DNA"/>
</dbReference>
<dbReference type="GO" id="GO:0071578">
    <property type="term" value="P:zinc ion import across plasma membrane"/>
    <property type="evidence" value="ECO:0007669"/>
    <property type="project" value="TreeGrafter"/>
</dbReference>
<feature type="region of interest" description="Disordered" evidence="9">
    <location>
        <begin position="1"/>
        <end position="22"/>
    </location>
</feature>